<proteinExistence type="predicted"/>
<organism evidence="8">
    <name type="scientific">mine drainage metagenome</name>
    <dbReference type="NCBI Taxonomy" id="410659"/>
    <lineage>
        <taxon>unclassified sequences</taxon>
        <taxon>metagenomes</taxon>
        <taxon>ecological metagenomes</taxon>
    </lineage>
</organism>
<dbReference type="PANTHER" id="PTHR11727:SF7">
    <property type="entry name" value="DIMETHYLADENOSINE TRANSFERASE-RELATED"/>
    <property type="match status" value="1"/>
</dbReference>
<dbReference type="Pfam" id="PF00398">
    <property type="entry name" value="RrnaAD"/>
    <property type="match status" value="1"/>
</dbReference>
<evidence type="ECO:0000256" key="6">
    <source>
        <dbReference type="ARBA" id="ARBA00022884"/>
    </source>
</evidence>
<dbReference type="PANTHER" id="PTHR11727">
    <property type="entry name" value="DIMETHYLADENOSINE TRANSFERASE"/>
    <property type="match status" value="1"/>
</dbReference>
<keyword evidence="3 8" id="KW-0489">Methyltransferase</keyword>
<dbReference type="CDD" id="cd02440">
    <property type="entry name" value="AdoMet_MTases"/>
    <property type="match status" value="1"/>
</dbReference>
<keyword evidence="6" id="KW-0694">RNA-binding</keyword>
<dbReference type="GO" id="GO:0005829">
    <property type="term" value="C:cytosol"/>
    <property type="evidence" value="ECO:0007669"/>
    <property type="project" value="TreeGrafter"/>
</dbReference>
<evidence type="ECO:0000256" key="3">
    <source>
        <dbReference type="ARBA" id="ARBA00022603"/>
    </source>
</evidence>
<sequence>MPRTTTASSPPVSPAEPFAVPEGARAIDATLKRLGIRPSRRLGQSFLIDPFAADAEAALVEASAGHAVVEIGGGLGMLTAALLRRGVRPLTVVERDPRLVAFLRSTFGGWITVEEADAETYAFPPGATVVGNLPFSVATPILLALFARRTPRVVAMVQREVAERLAAGPGSKTYGRLSIVARLYGDVELFRTVSRSAFYPVPEVEGRIFIHTARAGPLPVPNVDHFERIVRTLFSSRRKQLANLLPRLGRPRIELVRLAHEAEWPADWQRMRPEELPPEAYFRLATALDAGSSP</sequence>
<keyword evidence="2" id="KW-0698">rRNA processing</keyword>
<dbReference type="InterPro" id="IPR020596">
    <property type="entry name" value="rRNA_Ade_Mease_Trfase_CS"/>
</dbReference>
<dbReference type="EC" id="2.1.1.-" evidence="8"/>
<evidence type="ECO:0000256" key="1">
    <source>
        <dbReference type="ARBA" id="ARBA00022490"/>
    </source>
</evidence>
<dbReference type="InterPro" id="IPR001737">
    <property type="entry name" value="KsgA/Erm"/>
</dbReference>
<evidence type="ECO:0000256" key="5">
    <source>
        <dbReference type="ARBA" id="ARBA00022691"/>
    </source>
</evidence>
<dbReference type="EMBL" id="AUZY01000753">
    <property type="protein sequence ID" value="EQD77508.1"/>
    <property type="molecule type" value="Genomic_DNA"/>
</dbReference>
<dbReference type="Gene3D" id="3.40.50.150">
    <property type="entry name" value="Vaccinia Virus protein VP39"/>
    <property type="match status" value="1"/>
</dbReference>
<keyword evidence="4 8" id="KW-0808">Transferase</keyword>
<dbReference type="GO" id="GO:0003723">
    <property type="term" value="F:RNA binding"/>
    <property type="evidence" value="ECO:0007669"/>
    <property type="project" value="UniProtKB-KW"/>
</dbReference>
<dbReference type="InterPro" id="IPR023165">
    <property type="entry name" value="rRNA_Ade_diMease-like_C"/>
</dbReference>
<feature type="domain" description="Ribosomal RNA adenine methylase transferase N-terminal" evidence="7">
    <location>
        <begin position="52"/>
        <end position="215"/>
    </location>
</feature>
<keyword evidence="5" id="KW-0949">S-adenosyl-L-methionine</keyword>
<keyword evidence="1" id="KW-0963">Cytoplasm</keyword>
<evidence type="ECO:0000259" key="7">
    <source>
        <dbReference type="SMART" id="SM00650"/>
    </source>
</evidence>
<dbReference type="SUPFAM" id="SSF53335">
    <property type="entry name" value="S-adenosyl-L-methionine-dependent methyltransferases"/>
    <property type="match status" value="1"/>
</dbReference>
<dbReference type="InterPro" id="IPR011530">
    <property type="entry name" value="rRNA_adenine_dimethylase"/>
</dbReference>
<name>T1C8X6_9ZZZZ</name>
<dbReference type="NCBIfam" id="TIGR00755">
    <property type="entry name" value="ksgA"/>
    <property type="match status" value="1"/>
</dbReference>
<accession>T1C8X6</accession>
<reference evidence="8" key="1">
    <citation type="submission" date="2013-08" db="EMBL/GenBank/DDBJ databases">
        <authorList>
            <person name="Mendez C."/>
            <person name="Richter M."/>
            <person name="Ferrer M."/>
            <person name="Sanchez J."/>
        </authorList>
    </citation>
    <scope>NUCLEOTIDE SEQUENCE</scope>
</reference>
<comment type="caution">
    <text evidence="8">The sequence shown here is derived from an EMBL/GenBank/DDBJ whole genome shotgun (WGS) entry which is preliminary data.</text>
</comment>
<gene>
    <name evidence="8" type="ORF">B1B_01022</name>
</gene>
<dbReference type="PROSITE" id="PS51689">
    <property type="entry name" value="SAM_RNA_A_N6_MT"/>
    <property type="match status" value="1"/>
</dbReference>
<evidence type="ECO:0000256" key="2">
    <source>
        <dbReference type="ARBA" id="ARBA00022552"/>
    </source>
</evidence>
<dbReference type="AlphaFoldDB" id="T1C8X6"/>
<dbReference type="SMART" id="SM00650">
    <property type="entry name" value="rADc"/>
    <property type="match status" value="1"/>
</dbReference>
<dbReference type="GO" id="GO:0000179">
    <property type="term" value="F:rRNA (adenine-N6,N6-)-dimethyltransferase activity"/>
    <property type="evidence" value="ECO:0007669"/>
    <property type="project" value="InterPro"/>
</dbReference>
<protein>
    <submittedName>
        <fullName evidence="8">rRNA adenine dimethylase</fullName>
        <ecNumber evidence="8">2.1.1.-</ecNumber>
    </submittedName>
</protein>
<dbReference type="PROSITE" id="PS01131">
    <property type="entry name" value="RRNA_A_DIMETH"/>
    <property type="match status" value="1"/>
</dbReference>
<dbReference type="InterPro" id="IPR020598">
    <property type="entry name" value="rRNA_Ade_methylase_Trfase_N"/>
</dbReference>
<dbReference type="Gene3D" id="1.10.8.100">
    <property type="entry name" value="Ribosomal RNA adenine dimethylase-like, domain 2"/>
    <property type="match status" value="1"/>
</dbReference>
<evidence type="ECO:0000313" key="8">
    <source>
        <dbReference type="EMBL" id="EQD77508.1"/>
    </source>
</evidence>
<dbReference type="InterPro" id="IPR029063">
    <property type="entry name" value="SAM-dependent_MTases_sf"/>
</dbReference>
<reference evidence="8" key="2">
    <citation type="journal article" date="2014" name="ISME J.">
        <title>Microbial stratification in low pH oxic and suboxic macroscopic growths along an acid mine drainage.</title>
        <authorList>
            <person name="Mendez-Garcia C."/>
            <person name="Mesa V."/>
            <person name="Sprenger R.R."/>
            <person name="Richter M."/>
            <person name="Diez M.S."/>
            <person name="Solano J."/>
            <person name="Bargiela R."/>
            <person name="Golyshina O.V."/>
            <person name="Manteca A."/>
            <person name="Ramos J.L."/>
            <person name="Gallego J.R."/>
            <person name="Llorente I."/>
            <person name="Martins Dos Santos V.A."/>
            <person name="Jensen O.N."/>
            <person name="Pelaez A.I."/>
            <person name="Sanchez J."/>
            <person name="Ferrer M."/>
        </authorList>
    </citation>
    <scope>NUCLEOTIDE SEQUENCE</scope>
</reference>
<evidence type="ECO:0000256" key="4">
    <source>
        <dbReference type="ARBA" id="ARBA00022679"/>
    </source>
</evidence>